<dbReference type="PROSITE" id="PS50011">
    <property type="entry name" value="PROTEIN_KINASE_DOM"/>
    <property type="match status" value="1"/>
</dbReference>
<evidence type="ECO:0000256" key="4">
    <source>
        <dbReference type="ARBA" id="ARBA00022840"/>
    </source>
</evidence>
<dbReference type="Proteomes" id="UP001174909">
    <property type="component" value="Unassembled WGS sequence"/>
</dbReference>
<comment type="caution">
    <text evidence="9">The sequence shown here is derived from an EMBL/GenBank/DDBJ whole genome shotgun (WGS) entry which is preliminary data.</text>
</comment>
<dbReference type="Gene3D" id="3.30.200.20">
    <property type="entry name" value="Phosphorylase Kinase, domain 1"/>
    <property type="match status" value="1"/>
</dbReference>
<dbReference type="PROSITE" id="PS00109">
    <property type="entry name" value="PROTEIN_KINASE_TYR"/>
    <property type="match status" value="1"/>
</dbReference>
<dbReference type="EMBL" id="CASHTH010003527">
    <property type="protein sequence ID" value="CAI8046077.1"/>
    <property type="molecule type" value="Genomic_DNA"/>
</dbReference>
<keyword evidence="7" id="KW-1133">Transmembrane helix</keyword>
<feature type="compositionally biased region" description="Basic and acidic residues" evidence="6">
    <location>
        <begin position="526"/>
        <end position="547"/>
    </location>
</feature>
<dbReference type="InterPro" id="IPR000719">
    <property type="entry name" value="Prot_kinase_dom"/>
</dbReference>
<protein>
    <submittedName>
        <fullName evidence="9">Platelet-derived growth factor receptor beta</fullName>
    </submittedName>
</protein>
<sequence length="888" mass="97432">MSTLITEVVFAQFLDESPSGNVHIQIRSVSMTKIPKWSTPSLTHQRQASLPPVNIMVGTPDIIRDDVKNLIDVKVELVWELPMIVEDEGTEAPAATSFVLAFPSSSFVISLIPSPSLFPSPSPSPNERNKRQVEGGESETGSGSGLGSGDDTVPPQLPNITAIWAYMGKAELDTYAPRPEENVQDFKPDETSGPVSMTFSTQEKENLTLYVQMQIEREGSFPTWSDPKRITIPPVTPATKGVRVTEGTVPTLPIALSVVGAVVLVLIIAIVIVICCICYNKRQYKIIADGQEDALDIYSRPGLTGLYSGKGPILDEWEISTDDVIVDELLGEGAFGEVYKGVIRGPLENPKISAVLRQAIGVPVAIKLLKTTSAGKEKADFLAEIDMMKKIAEGYNTHIVNMVGCVTLQEPLCLITEFIPYGDLLSYLKHQRKKRSEARRREKLRQQQGLEHGQTNGGGESYEIMITPGTQQGGGGGGEGGGGGYEVMTPGGDTTTTGGGGEDAYDAPILPSPAPYLETPNAYSHLEPKTTEDPQTPEEDHSQYKDLGDIEPDDLIRFAYQIASGMEYLASLSIVHRDLACRNVLISKDKLLKITDFGLSREVQEVYVKKTRGRLPLKWMAIESITAREFTTASDVWGFGVALYEIGTIGGFPYPSINNEDLLRMLSQGYRLEKPDNCSAEVYDLMLHCWQEDPPDRPSFSQLRSQFSAMLQAGSAEEYIDLQINEEAPYYQMRDEDRRERSDSASSESSEGSIDSLTKEKIPKEKKKVKRKRTNPYVSTPQQQQQNQQEGGEDGYIPMESAGSALDDRPVQLGIPISQLMPANDNQPTPVNEVETPLENRRTNPYVTEPSEVADGSLVASSVPLVVTTDGVMTVRDSVMELTESTHL</sequence>
<dbReference type="GO" id="GO:0004714">
    <property type="term" value="F:transmembrane receptor protein tyrosine kinase activity"/>
    <property type="evidence" value="ECO:0007669"/>
    <property type="project" value="TreeGrafter"/>
</dbReference>
<dbReference type="FunFam" id="1.10.510.10:FF:000554">
    <property type="entry name" value="Predicted protein"/>
    <property type="match status" value="1"/>
</dbReference>
<evidence type="ECO:0000313" key="9">
    <source>
        <dbReference type="EMBL" id="CAI8046077.1"/>
    </source>
</evidence>
<keyword evidence="4" id="KW-0067">ATP-binding</keyword>
<dbReference type="GO" id="GO:0007169">
    <property type="term" value="P:cell surface receptor protein tyrosine kinase signaling pathway"/>
    <property type="evidence" value="ECO:0007669"/>
    <property type="project" value="TreeGrafter"/>
</dbReference>
<dbReference type="CDD" id="cd00192">
    <property type="entry name" value="PTKc"/>
    <property type="match status" value="1"/>
</dbReference>
<dbReference type="InterPro" id="IPR020635">
    <property type="entry name" value="Tyr_kinase_cat_dom"/>
</dbReference>
<evidence type="ECO:0000313" key="10">
    <source>
        <dbReference type="Proteomes" id="UP001174909"/>
    </source>
</evidence>
<reference evidence="9" key="1">
    <citation type="submission" date="2023-03" db="EMBL/GenBank/DDBJ databases">
        <authorList>
            <person name="Steffen K."/>
            <person name="Cardenas P."/>
        </authorList>
    </citation>
    <scope>NUCLEOTIDE SEQUENCE</scope>
</reference>
<dbReference type="InterPro" id="IPR011009">
    <property type="entry name" value="Kinase-like_dom_sf"/>
</dbReference>
<dbReference type="Gene3D" id="1.10.510.10">
    <property type="entry name" value="Transferase(Phosphotransferase) domain 1"/>
    <property type="match status" value="1"/>
</dbReference>
<evidence type="ECO:0000256" key="2">
    <source>
        <dbReference type="ARBA" id="ARBA00022741"/>
    </source>
</evidence>
<dbReference type="PANTHER" id="PTHR24416:SF583">
    <property type="entry name" value="RECEPTOR PROTEIN-TYROSINE KINASE"/>
    <property type="match status" value="1"/>
</dbReference>
<feature type="compositionally biased region" description="Basic residues" evidence="6">
    <location>
        <begin position="764"/>
        <end position="774"/>
    </location>
</feature>
<evidence type="ECO:0000256" key="7">
    <source>
        <dbReference type="SAM" id="Phobius"/>
    </source>
</evidence>
<keyword evidence="10" id="KW-1185">Reference proteome</keyword>
<accession>A0AA35XCS8</accession>
<feature type="compositionally biased region" description="Low complexity" evidence="6">
    <location>
        <begin position="744"/>
        <end position="756"/>
    </location>
</feature>
<feature type="region of interest" description="Disordered" evidence="6">
    <location>
        <begin position="730"/>
        <end position="803"/>
    </location>
</feature>
<dbReference type="GO" id="GO:0043235">
    <property type="term" value="C:receptor complex"/>
    <property type="evidence" value="ECO:0007669"/>
    <property type="project" value="TreeGrafter"/>
</dbReference>
<dbReference type="PANTHER" id="PTHR24416">
    <property type="entry name" value="TYROSINE-PROTEIN KINASE RECEPTOR"/>
    <property type="match status" value="1"/>
</dbReference>
<gene>
    <name evidence="9" type="ORF">GBAR_LOCUS25467</name>
</gene>
<feature type="domain" description="Protein kinase" evidence="8">
    <location>
        <begin position="324"/>
        <end position="711"/>
    </location>
</feature>
<feature type="compositionally biased region" description="Gly residues" evidence="6">
    <location>
        <begin position="471"/>
        <end position="485"/>
    </location>
</feature>
<keyword evidence="2" id="KW-0547">Nucleotide-binding</keyword>
<dbReference type="GO" id="GO:0005886">
    <property type="term" value="C:plasma membrane"/>
    <property type="evidence" value="ECO:0007669"/>
    <property type="project" value="TreeGrafter"/>
</dbReference>
<evidence type="ECO:0000256" key="3">
    <source>
        <dbReference type="ARBA" id="ARBA00022777"/>
    </source>
</evidence>
<feature type="region of interest" description="Disordered" evidence="6">
    <location>
        <begin position="118"/>
        <end position="154"/>
    </location>
</feature>
<evidence type="ECO:0000259" key="8">
    <source>
        <dbReference type="PROSITE" id="PS50011"/>
    </source>
</evidence>
<dbReference type="InterPro" id="IPR001245">
    <property type="entry name" value="Ser-Thr/Tyr_kinase_cat_dom"/>
</dbReference>
<evidence type="ECO:0000256" key="1">
    <source>
        <dbReference type="ARBA" id="ARBA00022679"/>
    </source>
</evidence>
<dbReference type="Pfam" id="PF07714">
    <property type="entry name" value="PK_Tyr_Ser-Thr"/>
    <property type="match status" value="1"/>
</dbReference>
<dbReference type="SUPFAM" id="SSF56112">
    <property type="entry name" value="Protein kinase-like (PK-like)"/>
    <property type="match status" value="1"/>
</dbReference>
<dbReference type="SMART" id="SM00219">
    <property type="entry name" value="TyrKc"/>
    <property type="match status" value="1"/>
</dbReference>
<organism evidence="9 10">
    <name type="scientific">Geodia barretti</name>
    <name type="common">Barrett's horny sponge</name>
    <dbReference type="NCBI Taxonomy" id="519541"/>
    <lineage>
        <taxon>Eukaryota</taxon>
        <taxon>Metazoa</taxon>
        <taxon>Porifera</taxon>
        <taxon>Demospongiae</taxon>
        <taxon>Heteroscleromorpha</taxon>
        <taxon>Tetractinellida</taxon>
        <taxon>Astrophorina</taxon>
        <taxon>Geodiidae</taxon>
        <taxon>Geodia</taxon>
    </lineage>
</organism>
<dbReference type="InterPro" id="IPR050122">
    <property type="entry name" value="RTK"/>
</dbReference>
<dbReference type="GO" id="GO:0005524">
    <property type="term" value="F:ATP binding"/>
    <property type="evidence" value="ECO:0007669"/>
    <property type="project" value="UniProtKB-KW"/>
</dbReference>
<evidence type="ECO:0000256" key="6">
    <source>
        <dbReference type="SAM" id="MobiDB-lite"/>
    </source>
</evidence>
<keyword evidence="3" id="KW-0418">Kinase</keyword>
<keyword evidence="7" id="KW-0812">Transmembrane</keyword>
<keyword evidence="9" id="KW-0675">Receptor</keyword>
<keyword evidence="7" id="KW-0472">Membrane</keyword>
<dbReference type="InterPro" id="IPR008266">
    <property type="entry name" value="Tyr_kinase_AS"/>
</dbReference>
<feature type="transmembrane region" description="Helical" evidence="7">
    <location>
        <begin position="254"/>
        <end position="279"/>
    </location>
</feature>
<feature type="region of interest" description="Disordered" evidence="6">
    <location>
        <begin position="436"/>
        <end position="547"/>
    </location>
</feature>
<proteinExistence type="predicted"/>
<dbReference type="AlphaFoldDB" id="A0AA35XCS8"/>
<keyword evidence="5" id="KW-0829">Tyrosine-protein kinase</keyword>
<name>A0AA35XCS8_GEOBA</name>
<feature type="compositionally biased region" description="Basic and acidic residues" evidence="6">
    <location>
        <begin position="733"/>
        <end position="743"/>
    </location>
</feature>
<evidence type="ECO:0000256" key="5">
    <source>
        <dbReference type="ARBA" id="ARBA00023137"/>
    </source>
</evidence>
<keyword evidence="1" id="KW-0808">Transferase</keyword>